<dbReference type="RefSeq" id="WP_003809358.1">
    <property type="nucleotide sequence ID" value="NC_019382.1"/>
</dbReference>
<keyword evidence="1" id="KW-0732">Signal</keyword>
<evidence type="ECO:0000256" key="1">
    <source>
        <dbReference type="SAM" id="SignalP"/>
    </source>
</evidence>
<dbReference type="EMBL" id="HE965806">
    <property type="protein sequence ID" value="CCJ54037.1"/>
    <property type="molecule type" value="Genomic_DNA"/>
</dbReference>
<protein>
    <submittedName>
        <fullName evidence="2">Putative exported protein</fullName>
    </submittedName>
</protein>
<dbReference type="HOGENOM" id="CLU_141441_2_1_4"/>
<dbReference type="Pfam" id="PF13663">
    <property type="entry name" value="DUF4148"/>
    <property type="match status" value="2"/>
</dbReference>
<evidence type="ECO:0000313" key="3">
    <source>
        <dbReference type="Proteomes" id="UP000007564"/>
    </source>
</evidence>
<feature type="signal peptide" evidence="1">
    <location>
        <begin position="1"/>
        <end position="20"/>
    </location>
</feature>
<organism evidence="2 3">
    <name type="scientific">Bordetella bronchiseptica 253</name>
    <dbReference type="NCBI Taxonomy" id="568707"/>
    <lineage>
        <taxon>Bacteria</taxon>
        <taxon>Pseudomonadati</taxon>
        <taxon>Pseudomonadota</taxon>
        <taxon>Betaproteobacteria</taxon>
        <taxon>Burkholderiales</taxon>
        <taxon>Alcaligenaceae</taxon>
        <taxon>Bordetella</taxon>
    </lineage>
</organism>
<sequence>MNRIATALILSASVFGVAQAGELDYPPAIESANTLSHAQVQAELQAARTQGLMAAGEQDYPITAYAAASTVSREQVRDELAAARAQGLTESGELAYPPVAG</sequence>
<proteinExistence type="predicted"/>
<dbReference type="InterPro" id="IPR025421">
    <property type="entry name" value="DUF4148"/>
</dbReference>
<dbReference type="KEGG" id="bbh:BN112_2120"/>
<dbReference type="AlphaFoldDB" id="A0A0C6P7C7"/>
<gene>
    <name evidence="2" type="ORF">BN112_2120</name>
</gene>
<dbReference type="OrthoDB" id="8657009at2"/>
<accession>A0A0C6P7C7</accession>
<feature type="chain" id="PRO_5002190084" evidence="1">
    <location>
        <begin position="21"/>
        <end position="101"/>
    </location>
</feature>
<name>A0A0C6P7C7_BORBO</name>
<dbReference type="GeneID" id="56479987"/>
<evidence type="ECO:0000313" key="2">
    <source>
        <dbReference type="EMBL" id="CCJ54037.1"/>
    </source>
</evidence>
<reference evidence="2 3" key="1">
    <citation type="journal article" date="2012" name="BMC Genomics">
        <title>Comparative genomics of the classical Bordetella subspecies: the evolution and exchange of virulence-associated diversity amongst closely related pathogens.</title>
        <authorList>
            <person name="Park J."/>
            <person name="Zhang Y."/>
            <person name="Buboltz A.M."/>
            <person name="Zhang X."/>
            <person name="Schuster S.C."/>
            <person name="Ahuja U."/>
            <person name="Liu M."/>
            <person name="Miller J.F."/>
            <person name="Sebaihia M."/>
            <person name="Bentley S.D."/>
            <person name="Parkhill J."/>
            <person name="Harvill E.T."/>
        </authorList>
    </citation>
    <scope>NUCLEOTIDE SEQUENCE [LARGE SCALE GENOMIC DNA]</scope>
    <source>
        <strain evidence="2 3">253</strain>
    </source>
</reference>
<dbReference type="Proteomes" id="UP000007564">
    <property type="component" value="Chromosome"/>
</dbReference>